<dbReference type="GO" id="GO:0046872">
    <property type="term" value="F:metal ion binding"/>
    <property type="evidence" value="ECO:0007669"/>
    <property type="project" value="UniProtKB-KW"/>
</dbReference>
<evidence type="ECO:0000256" key="3">
    <source>
        <dbReference type="ARBA" id="ARBA00022722"/>
    </source>
</evidence>
<evidence type="ECO:0000256" key="7">
    <source>
        <dbReference type="ARBA" id="ARBA00038093"/>
    </source>
</evidence>
<evidence type="ECO:0000256" key="1">
    <source>
        <dbReference type="ARBA" id="ARBA00001946"/>
    </source>
</evidence>
<accession>A0A7C9VIF2</accession>
<evidence type="ECO:0000256" key="5">
    <source>
        <dbReference type="ARBA" id="ARBA00022801"/>
    </source>
</evidence>
<dbReference type="Proteomes" id="UP000480266">
    <property type="component" value="Unassembled WGS sequence"/>
</dbReference>
<keyword evidence="2" id="KW-1277">Toxin-antitoxin system</keyword>
<gene>
    <name evidence="9" type="ORF">G4V63_16290</name>
</gene>
<dbReference type="InterPro" id="IPR002716">
    <property type="entry name" value="PIN_dom"/>
</dbReference>
<evidence type="ECO:0000313" key="10">
    <source>
        <dbReference type="Proteomes" id="UP000480266"/>
    </source>
</evidence>
<reference evidence="9" key="1">
    <citation type="submission" date="2020-02" db="EMBL/GenBank/DDBJ databases">
        <title>Draft genome sequence of Candidatus Afipia apatlaquensis IBT-C3, a potential strain for decolorization of textile dyes.</title>
        <authorList>
            <person name="Sanchez-Reyes A."/>
            <person name="Breton-Deval L."/>
            <person name="Mangelson H."/>
            <person name="Sanchez-Flores A."/>
        </authorList>
    </citation>
    <scope>NUCLEOTIDE SEQUENCE [LARGE SCALE GENOMIC DNA]</scope>
    <source>
        <strain evidence="9">IBT-C3</strain>
    </source>
</reference>
<dbReference type="PANTHER" id="PTHR33653:SF1">
    <property type="entry name" value="RIBONUCLEASE VAPC2"/>
    <property type="match status" value="1"/>
</dbReference>
<feature type="non-terminal residue" evidence="9">
    <location>
        <position position="1"/>
    </location>
</feature>
<organism evidence="9 10">
    <name type="scientific">Candidatus Afipia apatlaquensis</name>
    <dbReference type="NCBI Taxonomy" id="2712852"/>
    <lineage>
        <taxon>Bacteria</taxon>
        <taxon>Pseudomonadati</taxon>
        <taxon>Pseudomonadota</taxon>
        <taxon>Alphaproteobacteria</taxon>
        <taxon>Hyphomicrobiales</taxon>
        <taxon>Nitrobacteraceae</taxon>
        <taxon>Afipia</taxon>
    </lineage>
</organism>
<keyword evidence="10" id="KW-1185">Reference proteome</keyword>
<proteinExistence type="inferred from homology"/>
<dbReference type="InterPro" id="IPR050556">
    <property type="entry name" value="Type_II_TA_system_RNase"/>
</dbReference>
<evidence type="ECO:0000259" key="8">
    <source>
        <dbReference type="Pfam" id="PF01850"/>
    </source>
</evidence>
<keyword evidence="4" id="KW-0479">Metal-binding</keyword>
<comment type="cofactor">
    <cofactor evidence="1">
        <name>Mg(2+)</name>
        <dbReference type="ChEBI" id="CHEBI:18420"/>
    </cofactor>
</comment>
<keyword evidence="6" id="KW-0460">Magnesium</keyword>
<evidence type="ECO:0000256" key="4">
    <source>
        <dbReference type="ARBA" id="ARBA00022723"/>
    </source>
</evidence>
<dbReference type="SUPFAM" id="SSF88723">
    <property type="entry name" value="PIN domain-like"/>
    <property type="match status" value="1"/>
</dbReference>
<dbReference type="PANTHER" id="PTHR33653">
    <property type="entry name" value="RIBONUCLEASE VAPC2"/>
    <property type="match status" value="1"/>
</dbReference>
<protein>
    <submittedName>
        <fullName evidence="9">Type II toxin-antitoxin system VapC family toxin</fullName>
    </submittedName>
</protein>
<feature type="domain" description="PIN" evidence="8">
    <location>
        <begin position="1"/>
        <end position="97"/>
    </location>
</feature>
<dbReference type="Pfam" id="PF01850">
    <property type="entry name" value="PIN"/>
    <property type="match status" value="1"/>
</dbReference>
<evidence type="ECO:0000256" key="2">
    <source>
        <dbReference type="ARBA" id="ARBA00022649"/>
    </source>
</evidence>
<dbReference type="InterPro" id="IPR029060">
    <property type="entry name" value="PIN-like_dom_sf"/>
</dbReference>
<dbReference type="Gene3D" id="3.40.50.1010">
    <property type="entry name" value="5'-nuclease"/>
    <property type="match status" value="1"/>
</dbReference>
<evidence type="ECO:0000313" key="9">
    <source>
        <dbReference type="EMBL" id="NGX96709.1"/>
    </source>
</evidence>
<sequence>LYLSVVTVAEIRDGIAKAAREGATRKAATLKAWWTAVEHFYGNRILDFDLRAAAIAGSMMDIARAAGQAPGFADVVIAATADAHGLTILTRNRKHFESLGGPILNPFDTLPPLPGVAPS</sequence>
<keyword evidence="5" id="KW-0378">Hydrolase</keyword>
<name>A0A7C9VIF2_9BRAD</name>
<keyword evidence="3" id="KW-0540">Nuclease</keyword>
<comment type="similarity">
    <text evidence="7">Belongs to the PINc/VapC protein family.</text>
</comment>
<evidence type="ECO:0000256" key="6">
    <source>
        <dbReference type="ARBA" id="ARBA00022842"/>
    </source>
</evidence>
<dbReference type="GO" id="GO:0004518">
    <property type="term" value="F:nuclease activity"/>
    <property type="evidence" value="ECO:0007669"/>
    <property type="project" value="UniProtKB-KW"/>
</dbReference>
<dbReference type="AlphaFoldDB" id="A0A7C9VIF2"/>
<dbReference type="EMBL" id="JAAMRR010000828">
    <property type="protein sequence ID" value="NGX96709.1"/>
    <property type="molecule type" value="Genomic_DNA"/>
</dbReference>
<comment type="caution">
    <text evidence="9">The sequence shown here is derived from an EMBL/GenBank/DDBJ whole genome shotgun (WGS) entry which is preliminary data.</text>
</comment>
<dbReference type="GO" id="GO:0016787">
    <property type="term" value="F:hydrolase activity"/>
    <property type="evidence" value="ECO:0007669"/>
    <property type="project" value="UniProtKB-KW"/>
</dbReference>